<dbReference type="OrthoDB" id="95390at2759"/>
<sequence length="551" mass="62736">MILSRGKTDSANSRQAVSATLVKRLPNSLEDFILKRDYTGARAFLEFSSEDEDEEQHLIKEQWIAFCSFHLGDYQQALQQYKSIRDAEPATEDITHNVAVCMFYLGMYEEAHRLMEQTPNTPLKLRLLFHLAHKFGNETQVTQLQDSLQEDVEDQLSLASMHYLRAHYQDAIDIYKRLLLDNKDYLAINVYLALCFYKLDYYDMSQEVLDVYLAKHKDSTIATNLKACNRFRLFNGRVAEQEIQNIADNGTFGADLIRHNLVVFRNGEGAMQTFPTLLNIVPEARLNLAIYHLKSGNVQEAHALIKELQPTVPHEYILKGVVHAALGQQIGSKEHIKTAQQNLHLVGSSATECDTIPGRQSMASAFFLYSQFEEVLVYMNSIRSYFVTDDTFNYNYAQAKCATGYYKEAEELLMQITDMDIKNQHTYCMIVAKCHIHAGRPELAWNVFITRDTNSEAFLLLQLIANECYKCEEFWVAAKAFDMLEKLDPSPENWEGKRGACAGVLYALASKADKGCPPNGVTDVIGLLRDSSNPQAETMIKVIRKHINSLK</sequence>
<dbReference type="Gene3D" id="1.25.40.10">
    <property type="entry name" value="Tetratricopeptide repeat domain"/>
    <property type="match status" value="2"/>
</dbReference>
<dbReference type="GO" id="GO:0036064">
    <property type="term" value="C:ciliary basal body"/>
    <property type="evidence" value="ECO:0007669"/>
    <property type="project" value="TreeGrafter"/>
</dbReference>
<name>A0A8N4L565_BACDO</name>
<dbReference type="SUPFAM" id="SSF48452">
    <property type="entry name" value="TPR-like"/>
    <property type="match status" value="3"/>
</dbReference>
<organism evidence="6 7">
    <name type="scientific">Bactrocera dorsalis</name>
    <name type="common">Oriental fruit fly</name>
    <name type="synonym">Dacus dorsalis</name>
    <dbReference type="NCBI Taxonomy" id="27457"/>
    <lineage>
        <taxon>Eukaryota</taxon>
        <taxon>Metazoa</taxon>
        <taxon>Ecdysozoa</taxon>
        <taxon>Arthropoda</taxon>
        <taxon>Hexapoda</taxon>
        <taxon>Insecta</taxon>
        <taxon>Pterygota</taxon>
        <taxon>Neoptera</taxon>
        <taxon>Endopterygota</taxon>
        <taxon>Diptera</taxon>
        <taxon>Brachycera</taxon>
        <taxon>Muscomorpha</taxon>
        <taxon>Tephritoidea</taxon>
        <taxon>Tephritidae</taxon>
        <taxon>Bactrocera</taxon>
        <taxon>Bactrocera</taxon>
    </lineage>
</organism>
<dbReference type="GO" id="GO:0097546">
    <property type="term" value="C:ciliary base"/>
    <property type="evidence" value="ECO:0007669"/>
    <property type="project" value="TreeGrafter"/>
</dbReference>
<dbReference type="OMA" id="FIIRRDY"/>
<dbReference type="GeneID" id="105233331"/>
<accession>A0A8N4L565</accession>
<keyword evidence="5" id="KW-0966">Cell projection</keyword>
<dbReference type="InterPro" id="IPR011990">
    <property type="entry name" value="TPR-like_helical_dom_sf"/>
</dbReference>
<comment type="similarity">
    <text evidence="2">Belongs to the IFT56 family.</text>
</comment>
<proteinExistence type="inferred from homology"/>
<keyword evidence="3" id="KW-0677">Repeat</keyword>
<gene>
    <name evidence="7" type="primary">LOC105233331</name>
</gene>
<evidence type="ECO:0000256" key="3">
    <source>
        <dbReference type="ARBA" id="ARBA00022737"/>
    </source>
</evidence>
<dbReference type="GO" id="GO:0120170">
    <property type="term" value="F:intraciliary transport particle B binding"/>
    <property type="evidence" value="ECO:0007669"/>
    <property type="project" value="TreeGrafter"/>
</dbReference>
<dbReference type="PANTHER" id="PTHR14781">
    <property type="entry name" value="INTRAFLAGELLAR TRANSPORT PROTEIN 56"/>
    <property type="match status" value="1"/>
</dbReference>
<evidence type="ECO:0000256" key="5">
    <source>
        <dbReference type="ARBA" id="ARBA00023273"/>
    </source>
</evidence>
<dbReference type="GO" id="GO:0035720">
    <property type="term" value="P:intraciliary anterograde transport"/>
    <property type="evidence" value="ECO:0007669"/>
    <property type="project" value="TreeGrafter"/>
</dbReference>
<evidence type="ECO:0000313" key="6">
    <source>
        <dbReference type="Proteomes" id="UP001652620"/>
    </source>
</evidence>
<dbReference type="GO" id="GO:0035735">
    <property type="term" value="P:intraciliary transport involved in cilium assembly"/>
    <property type="evidence" value="ECO:0007669"/>
    <property type="project" value="TreeGrafter"/>
</dbReference>
<dbReference type="InterPro" id="IPR030511">
    <property type="entry name" value="TTC26"/>
</dbReference>
<dbReference type="KEGG" id="bdr:105233331"/>
<dbReference type="SMR" id="A0A8N4L565"/>
<dbReference type="CTD" id="41905"/>
<protein>
    <submittedName>
        <fullName evidence="7">Intraflagellar transport protein 56</fullName>
    </submittedName>
</protein>
<reference evidence="7" key="1">
    <citation type="submission" date="2025-08" db="UniProtKB">
        <authorList>
            <consortium name="RefSeq"/>
        </authorList>
    </citation>
    <scope>IDENTIFICATION</scope>
    <source>
        <tissue evidence="7">Adult</tissue>
    </source>
</reference>
<evidence type="ECO:0000256" key="2">
    <source>
        <dbReference type="ARBA" id="ARBA00007834"/>
    </source>
</evidence>
<evidence type="ECO:0000256" key="1">
    <source>
        <dbReference type="ARBA" id="ARBA00004138"/>
    </source>
</evidence>
<dbReference type="PANTHER" id="PTHR14781:SF0">
    <property type="entry name" value="INTRAFLAGELLAR TRANSPORT PROTEIN 56"/>
    <property type="match status" value="1"/>
</dbReference>
<dbReference type="RefSeq" id="XP_029409287.1">
    <property type="nucleotide sequence ID" value="XM_029553427.2"/>
</dbReference>
<keyword evidence="4" id="KW-0802">TPR repeat</keyword>
<dbReference type="GO" id="GO:0030992">
    <property type="term" value="C:intraciliary transport particle B"/>
    <property type="evidence" value="ECO:0007669"/>
    <property type="project" value="TreeGrafter"/>
</dbReference>
<keyword evidence="6" id="KW-1185">Reference proteome</keyword>
<dbReference type="FunFam" id="1.25.40.10:FF:000233">
    <property type="entry name" value="Tetratricopeptide repeat domain 26"/>
    <property type="match status" value="1"/>
</dbReference>
<dbReference type="Proteomes" id="UP001652620">
    <property type="component" value="Chromosome 4"/>
</dbReference>
<evidence type="ECO:0000256" key="4">
    <source>
        <dbReference type="ARBA" id="ARBA00022803"/>
    </source>
</evidence>
<evidence type="ECO:0000313" key="7">
    <source>
        <dbReference type="RefSeq" id="XP_029409287.1"/>
    </source>
</evidence>
<comment type="subcellular location">
    <subcellularLocation>
        <location evidence="1">Cell projection</location>
        <location evidence="1">Cilium</location>
    </subcellularLocation>
</comment>
<dbReference type="AlphaFoldDB" id="A0A8N4L565"/>